<accession>A0A8C7L7P1</accession>
<dbReference type="PRINTS" id="PR00661">
    <property type="entry name" value="ERMFAMILY"/>
</dbReference>
<evidence type="ECO:0000259" key="7">
    <source>
        <dbReference type="PROSITE" id="PS50057"/>
    </source>
</evidence>
<dbReference type="Pfam" id="PF08736">
    <property type="entry name" value="FA"/>
    <property type="match status" value="1"/>
</dbReference>
<dbReference type="InterPro" id="IPR035963">
    <property type="entry name" value="FERM_2"/>
</dbReference>
<dbReference type="AlphaFoldDB" id="A0A8C7L7P1"/>
<dbReference type="GO" id="GO:0005198">
    <property type="term" value="F:structural molecule activity"/>
    <property type="evidence" value="ECO:0007669"/>
    <property type="project" value="InterPro"/>
</dbReference>
<dbReference type="PROSITE" id="PS00660">
    <property type="entry name" value="FERM_1"/>
    <property type="match status" value="1"/>
</dbReference>
<dbReference type="FunFam" id="3.10.20.90:FF:000002">
    <property type="entry name" value="Erythrocyte protein band 4.1-like 3"/>
    <property type="match status" value="1"/>
</dbReference>
<dbReference type="SUPFAM" id="SSF47031">
    <property type="entry name" value="Second domain of FERM"/>
    <property type="match status" value="1"/>
</dbReference>
<dbReference type="InterPro" id="IPR011993">
    <property type="entry name" value="PH-like_dom_sf"/>
</dbReference>
<reference evidence="8" key="2">
    <citation type="submission" date="2025-09" db="UniProtKB">
        <authorList>
            <consortium name="Ensembl"/>
        </authorList>
    </citation>
    <scope>IDENTIFICATION</scope>
</reference>
<keyword evidence="9" id="KW-1185">Reference proteome</keyword>
<keyword evidence="2" id="KW-0963">Cytoplasm</keyword>
<dbReference type="SUPFAM" id="SSF54236">
    <property type="entry name" value="Ubiquitin-like"/>
    <property type="match status" value="1"/>
</dbReference>
<evidence type="ECO:0000256" key="1">
    <source>
        <dbReference type="ARBA" id="ARBA00004245"/>
    </source>
</evidence>
<dbReference type="PRINTS" id="PR00935">
    <property type="entry name" value="BAND41"/>
</dbReference>
<dbReference type="CDD" id="cd14473">
    <property type="entry name" value="FERM_B-lobe"/>
    <property type="match status" value="1"/>
</dbReference>
<evidence type="ECO:0000313" key="8">
    <source>
        <dbReference type="Ensembl" id="ENSOKIP00005112921.1"/>
    </source>
</evidence>
<protein>
    <recommendedName>
        <fullName evidence="7">FERM domain-containing protein</fullName>
    </recommendedName>
</protein>
<feature type="compositionally biased region" description="Basic residues" evidence="6">
    <location>
        <begin position="440"/>
        <end position="454"/>
    </location>
</feature>
<reference evidence="8" key="1">
    <citation type="submission" date="2025-08" db="UniProtKB">
        <authorList>
            <consortium name="Ensembl"/>
        </authorList>
    </citation>
    <scope>IDENTIFICATION</scope>
</reference>
<dbReference type="CDD" id="cd13184">
    <property type="entry name" value="FERM_C_4_1_family"/>
    <property type="match status" value="1"/>
</dbReference>
<dbReference type="Pfam" id="PF09380">
    <property type="entry name" value="FERM_C"/>
    <property type="match status" value="1"/>
</dbReference>
<dbReference type="PANTHER" id="PTHR23280">
    <property type="entry name" value="4.1 G PROTEIN"/>
    <property type="match status" value="1"/>
</dbReference>
<evidence type="ECO:0000256" key="3">
    <source>
        <dbReference type="ARBA" id="ARBA00022553"/>
    </source>
</evidence>
<evidence type="ECO:0000256" key="2">
    <source>
        <dbReference type="ARBA" id="ARBA00022490"/>
    </source>
</evidence>
<proteinExistence type="predicted"/>
<dbReference type="GO" id="GO:0005856">
    <property type="term" value="C:cytoskeleton"/>
    <property type="evidence" value="ECO:0007669"/>
    <property type="project" value="UniProtKB-SubCell"/>
</dbReference>
<dbReference type="Proteomes" id="UP000694557">
    <property type="component" value="Unassembled WGS sequence"/>
</dbReference>
<evidence type="ECO:0000256" key="5">
    <source>
        <dbReference type="ARBA" id="ARBA00023212"/>
    </source>
</evidence>
<dbReference type="PROSITE" id="PS50057">
    <property type="entry name" value="FERM_3"/>
    <property type="match status" value="1"/>
</dbReference>
<dbReference type="SMART" id="SM01196">
    <property type="entry name" value="FERM_C"/>
    <property type="match status" value="1"/>
</dbReference>
<dbReference type="PANTHER" id="PTHR23280:SF20">
    <property type="entry name" value="BAND 4.1-LIKE PROTEIN 3"/>
    <property type="match status" value="1"/>
</dbReference>
<sequence length="993" mass="110685">KSPLRGVRKLKNMQCKITLLDGSDYTTTVDKRARGQLLFAKVCDHLNLLETDYFGITYRDVENQKNWLDPNKELKKQIRSGPWNFGFSVKFYPPDPAQLSEDITRYYLCLQLRDDMVSGRLPCSFTTHTILGSYTVQSELGDYDPEETEYNSELRFAPNHTKELEDKVMDLHKNYKGMTPAEAELHFLENAKKLSMYGVDLHHAKDSEGVEIMLGVCSSGLLIYRDRLRINRFAWPKVLKISYKRNNFYIKIRPGEFEQFESTIGFKLPNHRAAKRLWKTCVEHHTFFRLVSPEAPPKKFLGLGSKFRYSGRTQAQTRRVSSQIIRAAPIFERSSSKRYTMSRSLDGAPVTENHDTLMREATPAKTVTAGDLITTVTPEKKAEEEKAEEEEGQTDATETSDPNVPSTPLRHDNKRSPCLYSCDPLRSELSLPSSPVASTKVRRRRRENASRKRCASVSPVKSSAGCRRRQAKADRAAALLEEQVLLLSARKQRLEQLNAHGRRGGTLFSFSLHLPDLSSYLDEDGYLTFPDITELTFLPESVQHFRPFRSPSLIPCFLFIFFFLLSTSFSVPYALTLSFPLALCLCYLEPKAASLTASIAQGLHQHDSCSEEEEEGDEEQTDFAFDGETTATEVGRYIQENNSLGKASEELVKRQRDVSELKRSFLETSGGAESLGLTEWEKRLSSSPPACPHSEGVEEAPMIEPLNTPQDSVRTRNLGSTRIHASMVNSSDVGAGTAGGQGCGLMTVTDTLEDVTSDWTDRETDGEEEKFLVSPELKISPGTVREEVSTAILDKRGTLIILREMESEDKMDAGRDVTKTNQEKGGGTSASVKEALILLLMLRVLPSCVPLSSLLMSSPSVPVISQKPAAVPAVESTTKEVPVVHTETKTITYESSEGDYNGDVEPGVLMSAQTVTSETTSTTTTTHITKTVKGGISETRIEKRIVITGEAGDIDHDQALAQAIKEAKEQHPDMSVTKVVVHKETEITPEGED</sequence>
<dbReference type="InterPro" id="IPR008379">
    <property type="entry name" value="Band_4.1_C"/>
</dbReference>
<dbReference type="InterPro" id="IPR014847">
    <property type="entry name" value="FA"/>
</dbReference>
<comment type="subcellular location">
    <subcellularLocation>
        <location evidence="1">Cytoplasm</location>
        <location evidence="1">Cytoskeleton</location>
    </subcellularLocation>
</comment>
<dbReference type="Gene3D" id="1.20.80.10">
    <property type="match status" value="1"/>
</dbReference>
<feature type="domain" description="FERM" evidence="7">
    <location>
        <begin position="13"/>
        <end position="292"/>
    </location>
</feature>
<dbReference type="InterPro" id="IPR018979">
    <property type="entry name" value="FERM_N"/>
</dbReference>
<dbReference type="SUPFAM" id="SSF50729">
    <property type="entry name" value="PH domain-like"/>
    <property type="match status" value="1"/>
</dbReference>
<dbReference type="InterPro" id="IPR000299">
    <property type="entry name" value="FERM_domain"/>
</dbReference>
<dbReference type="SMART" id="SM00295">
    <property type="entry name" value="B41"/>
    <property type="match status" value="1"/>
</dbReference>
<dbReference type="FunFam" id="2.30.29.30:FF:000001">
    <property type="entry name" value="Erythrocyte membrane protein band 4.1"/>
    <property type="match status" value="1"/>
</dbReference>
<dbReference type="InterPro" id="IPR014352">
    <property type="entry name" value="FERM/acyl-CoA-bd_prot_sf"/>
</dbReference>
<dbReference type="Pfam" id="PF05902">
    <property type="entry name" value="4_1_CTD"/>
    <property type="match status" value="1"/>
</dbReference>
<dbReference type="FunFam" id="1.20.80.10:FF:000001">
    <property type="entry name" value="Erythrocyte membrane protein band 4.1"/>
    <property type="match status" value="1"/>
</dbReference>
<keyword evidence="4" id="KW-0009">Actin-binding</keyword>
<name>A0A8C7L7P1_ONCKI</name>
<dbReference type="PROSITE" id="PS00661">
    <property type="entry name" value="FERM_2"/>
    <property type="match status" value="1"/>
</dbReference>
<dbReference type="InterPro" id="IPR000798">
    <property type="entry name" value="Ez/rad/moesin-like"/>
</dbReference>
<dbReference type="Pfam" id="PF00373">
    <property type="entry name" value="FERM_M"/>
    <property type="match status" value="1"/>
</dbReference>
<dbReference type="Pfam" id="PF04382">
    <property type="entry name" value="SAB"/>
    <property type="match status" value="1"/>
</dbReference>
<feature type="region of interest" description="Disordered" evidence="6">
    <location>
        <begin position="429"/>
        <end position="456"/>
    </location>
</feature>
<keyword evidence="3" id="KW-0597">Phosphoprotein</keyword>
<gene>
    <name evidence="8" type="primary">epb41l3b</name>
</gene>
<dbReference type="InterPro" id="IPR019749">
    <property type="entry name" value="Band_41_domain"/>
</dbReference>
<dbReference type="GO" id="GO:0005886">
    <property type="term" value="C:plasma membrane"/>
    <property type="evidence" value="ECO:0007669"/>
    <property type="project" value="TreeGrafter"/>
</dbReference>
<feature type="region of interest" description="Disordered" evidence="6">
    <location>
        <begin position="372"/>
        <end position="416"/>
    </location>
</feature>
<dbReference type="GeneTree" id="ENSGT00940000157047"/>
<dbReference type="InterPro" id="IPR019747">
    <property type="entry name" value="FERM_CS"/>
</dbReference>
<evidence type="ECO:0000313" key="9">
    <source>
        <dbReference type="Proteomes" id="UP000694557"/>
    </source>
</evidence>
<keyword evidence="5" id="KW-0206">Cytoskeleton</keyword>
<dbReference type="Ensembl" id="ENSOKIT00005120863.1">
    <property type="protein sequence ID" value="ENSOKIP00005112921.1"/>
    <property type="gene ID" value="ENSOKIG00005048252.1"/>
</dbReference>
<dbReference type="PIRSF" id="PIRSF002304">
    <property type="entry name" value="Membrane_skeletal_4_1"/>
    <property type="match status" value="1"/>
</dbReference>
<organism evidence="8 9">
    <name type="scientific">Oncorhynchus kisutch</name>
    <name type="common">Coho salmon</name>
    <name type="synonym">Salmo kisutch</name>
    <dbReference type="NCBI Taxonomy" id="8019"/>
    <lineage>
        <taxon>Eukaryota</taxon>
        <taxon>Metazoa</taxon>
        <taxon>Chordata</taxon>
        <taxon>Craniata</taxon>
        <taxon>Vertebrata</taxon>
        <taxon>Euteleostomi</taxon>
        <taxon>Actinopterygii</taxon>
        <taxon>Neopterygii</taxon>
        <taxon>Teleostei</taxon>
        <taxon>Protacanthopterygii</taxon>
        <taxon>Salmoniformes</taxon>
        <taxon>Salmonidae</taxon>
        <taxon>Salmoninae</taxon>
        <taxon>Oncorhynchus</taxon>
    </lineage>
</organism>
<evidence type="ECO:0000256" key="6">
    <source>
        <dbReference type="SAM" id="MobiDB-lite"/>
    </source>
</evidence>
<feature type="region of interest" description="Disordered" evidence="6">
    <location>
        <begin position="681"/>
        <end position="713"/>
    </location>
</feature>
<dbReference type="InterPro" id="IPR029071">
    <property type="entry name" value="Ubiquitin-like_domsf"/>
</dbReference>
<dbReference type="InterPro" id="IPR019748">
    <property type="entry name" value="FERM_central"/>
</dbReference>
<dbReference type="SMART" id="SM01195">
    <property type="entry name" value="FA"/>
    <property type="match status" value="1"/>
</dbReference>
<evidence type="ECO:0000256" key="4">
    <source>
        <dbReference type="ARBA" id="ARBA00023203"/>
    </source>
</evidence>
<dbReference type="Gene3D" id="3.10.20.90">
    <property type="entry name" value="Phosphatidylinositol 3-kinase Catalytic Subunit, Chain A, domain 1"/>
    <property type="match status" value="1"/>
</dbReference>
<dbReference type="GO" id="GO:0003779">
    <property type="term" value="F:actin binding"/>
    <property type="evidence" value="ECO:0007669"/>
    <property type="project" value="UniProtKB-KW"/>
</dbReference>
<dbReference type="GO" id="GO:0030866">
    <property type="term" value="P:cortical actin cytoskeleton organization"/>
    <property type="evidence" value="ECO:0007669"/>
    <property type="project" value="InterPro"/>
</dbReference>
<dbReference type="InterPro" id="IPR007477">
    <property type="entry name" value="SAB_dom"/>
</dbReference>
<dbReference type="Gene3D" id="2.30.29.30">
    <property type="entry name" value="Pleckstrin-homology domain (PH domain)/Phosphotyrosine-binding domain (PTB)"/>
    <property type="match status" value="1"/>
</dbReference>
<dbReference type="InterPro" id="IPR018980">
    <property type="entry name" value="FERM_PH-like_C"/>
</dbReference>
<dbReference type="GO" id="GO:0031032">
    <property type="term" value="P:actomyosin structure organization"/>
    <property type="evidence" value="ECO:0007669"/>
    <property type="project" value="TreeGrafter"/>
</dbReference>
<dbReference type="Pfam" id="PF09379">
    <property type="entry name" value="FERM_N"/>
    <property type="match status" value="1"/>
</dbReference>
<feature type="compositionally biased region" description="Polar residues" evidence="6">
    <location>
        <begin position="394"/>
        <end position="406"/>
    </location>
</feature>